<evidence type="ECO:0000313" key="2">
    <source>
        <dbReference type="Proteomes" id="UP000224854"/>
    </source>
</evidence>
<keyword evidence="2" id="KW-1185">Reference proteome</keyword>
<dbReference type="Proteomes" id="UP000224854">
    <property type="component" value="Unassembled WGS sequence"/>
</dbReference>
<name>A0A2C5YJV1_9HYPO</name>
<evidence type="ECO:0000313" key="1">
    <source>
        <dbReference type="EMBL" id="PHH78358.1"/>
    </source>
</evidence>
<dbReference type="OrthoDB" id="10391161at2759"/>
<comment type="caution">
    <text evidence="1">The sequence shown here is derived from an EMBL/GenBank/DDBJ whole genome shotgun (WGS) entry which is preliminary data.</text>
</comment>
<dbReference type="EMBL" id="NJEU01000227">
    <property type="protein sequence ID" value="PHH78358.1"/>
    <property type="molecule type" value="Genomic_DNA"/>
</dbReference>
<protein>
    <submittedName>
        <fullName evidence="1">Uncharacterized protein</fullName>
    </submittedName>
</protein>
<proteinExistence type="predicted"/>
<organism evidence="1 2">
    <name type="scientific">Ophiocordyceps australis</name>
    <dbReference type="NCBI Taxonomy" id="1399860"/>
    <lineage>
        <taxon>Eukaryota</taxon>
        <taxon>Fungi</taxon>
        <taxon>Dikarya</taxon>
        <taxon>Ascomycota</taxon>
        <taxon>Pezizomycotina</taxon>
        <taxon>Sordariomycetes</taxon>
        <taxon>Hypocreomycetidae</taxon>
        <taxon>Hypocreales</taxon>
        <taxon>Ophiocordycipitaceae</taxon>
        <taxon>Ophiocordyceps</taxon>
    </lineage>
</organism>
<sequence length="306" mass="35300">MASRSSVKFDSRLIKAVLRLATRGVQQHVSDATHDTILCFWPGPRWRGKCWCGEQSAKHSWQTCNNVFARLPGRQGSRLQKCTHEEDELEFDEEEEFEQAGELLREQEARHELCFSVGEMVAWYFEDFLARRSAEGLPAVQELATGIDKAMERYRDYEDNEDREFYDALEETIYEDDEEALHSTVDVEIETREQEKKEGRRYWTLYQFCVEMACAIDTSKTVAEHQTHGLQARHILGLVLGWQGREAEFYTNLLGKALTEADQEVGVVRRTLLGELAEGRLAGSFQPEAKPWRASELGQGNMPRHF</sequence>
<reference evidence="1 2" key="1">
    <citation type="submission" date="2017-06" db="EMBL/GenBank/DDBJ databases">
        <title>Ant-infecting Ophiocordyceps genomes reveal a high diversity of potential behavioral manipulation genes and a possible major role for enterotoxins.</title>
        <authorList>
            <person name="De Bekker C."/>
            <person name="Evans H.C."/>
            <person name="Brachmann A."/>
            <person name="Hughes D.P."/>
        </authorList>
    </citation>
    <scope>NUCLEOTIDE SEQUENCE [LARGE SCALE GENOMIC DNA]</scope>
    <source>
        <strain evidence="1 2">1348a</strain>
    </source>
</reference>
<accession>A0A2C5YJV1</accession>
<dbReference type="AlphaFoldDB" id="A0A2C5YJV1"/>
<gene>
    <name evidence="1" type="ORF">CDD82_3087</name>
</gene>